<dbReference type="Pfam" id="PF00069">
    <property type="entry name" value="Pkinase"/>
    <property type="match status" value="1"/>
</dbReference>
<accession>A0A813I326</accession>
<dbReference type="Gene3D" id="1.10.510.10">
    <property type="entry name" value="Transferase(Phosphotransferase) domain 1"/>
    <property type="match status" value="1"/>
</dbReference>
<comment type="caution">
    <text evidence="9">The sequence shown here is derived from an EMBL/GenBank/DDBJ whole genome shotgun (WGS) entry which is preliminary data.</text>
</comment>
<evidence type="ECO:0000256" key="1">
    <source>
        <dbReference type="ARBA" id="ARBA00022527"/>
    </source>
</evidence>
<feature type="region of interest" description="Disordered" evidence="6">
    <location>
        <begin position="150"/>
        <end position="182"/>
    </location>
</feature>
<dbReference type="InterPro" id="IPR000719">
    <property type="entry name" value="Prot_kinase_dom"/>
</dbReference>
<dbReference type="OrthoDB" id="63989at2759"/>
<gene>
    <name evidence="8" type="ORF">PGLA1383_LOCUS33004</name>
    <name evidence="9" type="ORF">PGLA2088_LOCUS3010</name>
</gene>
<feature type="domain" description="Protein kinase" evidence="7">
    <location>
        <begin position="1"/>
        <end position="112"/>
    </location>
</feature>
<dbReference type="EMBL" id="CAJNNV010025593">
    <property type="protein sequence ID" value="CAE8615288.1"/>
    <property type="molecule type" value="Genomic_DNA"/>
</dbReference>
<reference evidence="9" key="1">
    <citation type="submission" date="2021-02" db="EMBL/GenBank/DDBJ databases">
        <authorList>
            <person name="Dougan E. K."/>
            <person name="Rhodes N."/>
            <person name="Thang M."/>
            <person name="Chan C."/>
        </authorList>
    </citation>
    <scope>NUCLEOTIDE SEQUENCE</scope>
</reference>
<keyword evidence="3" id="KW-0547">Nucleotide-binding</keyword>
<evidence type="ECO:0000256" key="4">
    <source>
        <dbReference type="ARBA" id="ARBA00022777"/>
    </source>
</evidence>
<keyword evidence="5" id="KW-0067">ATP-binding</keyword>
<keyword evidence="4" id="KW-0418">Kinase</keyword>
<keyword evidence="11" id="KW-1185">Reference proteome</keyword>
<dbReference type="Proteomes" id="UP000626109">
    <property type="component" value="Unassembled WGS sequence"/>
</dbReference>
<evidence type="ECO:0000313" key="11">
    <source>
        <dbReference type="Proteomes" id="UP000654075"/>
    </source>
</evidence>
<dbReference type="AlphaFoldDB" id="A0A813I326"/>
<dbReference type="Proteomes" id="UP000654075">
    <property type="component" value="Unassembled WGS sequence"/>
</dbReference>
<feature type="compositionally biased region" description="Polar residues" evidence="6">
    <location>
        <begin position="158"/>
        <end position="167"/>
    </location>
</feature>
<evidence type="ECO:0000256" key="5">
    <source>
        <dbReference type="ARBA" id="ARBA00022840"/>
    </source>
</evidence>
<name>A0A813I326_POLGL</name>
<dbReference type="InterPro" id="IPR050205">
    <property type="entry name" value="CDPK_Ser/Thr_kinases"/>
</dbReference>
<dbReference type="EMBL" id="CAJNNW010002547">
    <property type="protein sequence ID" value="CAE8644379.1"/>
    <property type="molecule type" value="Genomic_DNA"/>
</dbReference>
<evidence type="ECO:0000259" key="7">
    <source>
        <dbReference type="PROSITE" id="PS50011"/>
    </source>
</evidence>
<dbReference type="PANTHER" id="PTHR24349">
    <property type="entry name" value="SERINE/THREONINE-PROTEIN KINASE"/>
    <property type="match status" value="1"/>
</dbReference>
<proteinExistence type="predicted"/>
<evidence type="ECO:0000256" key="3">
    <source>
        <dbReference type="ARBA" id="ARBA00022741"/>
    </source>
</evidence>
<organism evidence="9 10">
    <name type="scientific">Polarella glacialis</name>
    <name type="common">Dinoflagellate</name>
    <dbReference type="NCBI Taxonomy" id="89957"/>
    <lineage>
        <taxon>Eukaryota</taxon>
        <taxon>Sar</taxon>
        <taxon>Alveolata</taxon>
        <taxon>Dinophyceae</taxon>
        <taxon>Suessiales</taxon>
        <taxon>Suessiaceae</taxon>
        <taxon>Polarella</taxon>
    </lineage>
</organism>
<dbReference type="SUPFAM" id="SSF56112">
    <property type="entry name" value="Protein kinase-like (PK-like)"/>
    <property type="match status" value="1"/>
</dbReference>
<keyword evidence="2" id="KW-0808">Transferase</keyword>
<evidence type="ECO:0000313" key="10">
    <source>
        <dbReference type="Proteomes" id="UP000626109"/>
    </source>
</evidence>
<evidence type="ECO:0000313" key="8">
    <source>
        <dbReference type="EMBL" id="CAE8615288.1"/>
    </source>
</evidence>
<sequence length="232" mass="25277">MAVEPAMEDTDIHWRCGTPGHVAPEVILGLAGSSKVDLFGAGVILYLALSSHLPFGNGGDWMGHTVHHELNLDDDVKFAGVGLGPRLLMRSLLEKDPYQRISAADAVRSRWLMDSTGLEAKSASLQRFFSFDCDIRAAVEVEGANGRNMRNEVEVDDGTSNKNNSMFRQGRPPKVKESAGRRSIAATGRCALAAVSRYLPSFRRSRTSVRKADLDADFDGVVLRGSPFKEAD</sequence>
<dbReference type="GO" id="GO:0005524">
    <property type="term" value="F:ATP binding"/>
    <property type="evidence" value="ECO:0007669"/>
    <property type="project" value="UniProtKB-KW"/>
</dbReference>
<dbReference type="InterPro" id="IPR011009">
    <property type="entry name" value="Kinase-like_dom_sf"/>
</dbReference>
<evidence type="ECO:0000313" key="9">
    <source>
        <dbReference type="EMBL" id="CAE8644379.1"/>
    </source>
</evidence>
<evidence type="ECO:0000256" key="2">
    <source>
        <dbReference type="ARBA" id="ARBA00022679"/>
    </source>
</evidence>
<dbReference type="GO" id="GO:0004674">
    <property type="term" value="F:protein serine/threonine kinase activity"/>
    <property type="evidence" value="ECO:0007669"/>
    <property type="project" value="UniProtKB-KW"/>
</dbReference>
<protein>
    <recommendedName>
        <fullName evidence="7">Protein kinase domain-containing protein</fullName>
    </recommendedName>
</protein>
<evidence type="ECO:0000256" key="6">
    <source>
        <dbReference type="SAM" id="MobiDB-lite"/>
    </source>
</evidence>
<dbReference type="PROSITE" id="PS50011">
    <property type="entry name" value="PROTEIN_KINASE_DOM"/>
    <property type="match status" value="1"/>
</dbReference>
<keyword evidence="1" id="KW-0723">Serine/threonine-protein kinase</keyword>